<accession>A0AAJ3TUB5</accession>
<reference evidence="2 3" key="1">
    <citation type="submission" date="2016-01" db="EMBL/GenBank/DDBJ databases">
        <title>The new phylogeny of the genus Mycobacterium.</title>
        <authorList>
            <person name="Tarcisio F."/>
            <person name="Conor M."/>
            <person name="Antonella G."/>
            <person name="Elisabetta G."/>
            <person name="Giulia F.S."/>
            <person name="Sara T."/>
            <person name="Anna F."/>
            <person name="Clotilde B."/>
            <person name="Roberto B."/>
            <person name="Veronica D.S."/>
            <person name="Fabio R."/>
            <person name="Monica P."/>
            <person name="Olivier J."/>
            <person name="Enrico T."/>
            <person name="Nicola S."/>
        </authorList>
    </citation>
    <scope>NUCLEOTIDE SEQUENCE [LARGE SCALE GENOMIC DNA]</scope>
    <source>
        <strain evidence="2 3">DSM 44616</strain>
    </source>
</reference>
<evidence type="ECO:0000259" key="1">
    <source>
        <dbReference type="Pfam" id="PF13468"/>
    </source>
</evidence>
<dbReference type="Proteomes" id="UP000193387">
    <property type="component" value="Unassembled WGS sequence"/>
</dbReference>
<evidence type="ECO:0000313" key="3">
    <source>
        <dbReference type="Proteomes" id="UP000193387"/>
    </source>
</evidence>
<dbReference type="InterPro" id="IPR029068">
    <property type="entry name" value="Glyas_Bleomycin-R_OHBP_Dase"/>
</dbReference>
<proteinExistence type="predicted"/>
<dbReference type="EMBL" id="LQPR01000084">
    <property type="protein sequence ID" value="ORW64175.1"/>
    <property type="molecule type" value="Genomic_DNA"/>
</dbReference>
<evidence type="ECO:0000313" key="2">
    <source>
        <dbReference type="EMBL" id="ORW64175.1"/>
    </source>
</evidence>
<protein>
    <recommendedName>
        <fullName evidence="1">Glyoxalase-like domain-containing protein</fullName>
    </recommendedName>
</protein>
<keyword evidence="3" id="KW-1185">Reference proteome</keyword>
<dbReference type="InterPro" id="IPR025870">
    <property type="entry name" value="Glyoxalase-like_dom"/>
</dbReference>
<gene>
    <name evidence="2" type="ORF">AWC23_26415</name>
</gene>
<comment type="caution">
    <text evidence="2">The sequence shown here is derived from an EMBL/GenBank/DDBJ whole genome shotgun (WGS) entry which is preliminary data.</text>
</comment>
<feature type="domain" description="Glyoxalase-like" evidence="1">
    <location>
        <begin position="3"/>
        <end position="167"/>
    </location>
</feature>
<dbReference type="RefSeq" id="WP_085258577.1">
    <property type="nucleotide sequence ID" value="NZ_AP022573.1"/>
</dbReference>
<dbReference type="SUPFAM" id="SSF54593">
    <property type="entry name" value="Glyoxalase/Bleomycin resistance protein/Dihydroxybiphenyl dioxygenase"/>
    <property type="match status" value="1"/>
</dbReference>
<name>A0AAJ3TUB5_9MYCO</name>
<dbReference type="Gene3D" id="3.10.180.10">
    <property type="entry name" value="2,3-Dihydroxybiphenyl 1,2-Dioxygenase, domain 1"/>
    <property type="match status" value="1"/>
</dbReference>
<sequence>MRLDHVIIATSEPVRSARRLAKNAGLAAVEGGVHDGLGTANYIVPLGRGYLELVTAHDRRLAERNAFGRLVLAALHERDEAFAGWAVEVSVDCLATAAQARGLSIGRLTRRGIGIDHAGMEDVRESPGLPFLLAREAGSGHPQDLRADHRVIPHGVRALTIGESEDALNDWFAGQPIDQPVMCRGEGCGIAQVEIATDAGTIVLRGDSPTRTVQS</sequence>
<dbReference type="AlphaFoldDB" id="A0AAJ3TUB5"/>
<dbReference type="Pfam" id="PF13468">
    <property type="entry name" value="Glyoxalase_3"/>
    <property type="match status" value="1"/>
</dbReference>
<organism evidence="2 3">
    <name type="scientific">Mycobacterium saskatchewanense</name>
    <dbReference type="NCBI Taxonomy" id="220927"/>
    <lineage>
        <taxon>Bacteria</taxon>
        <taxon>Bacillati</taxon>
        <taxon>Actinomycetota</taxon>
        <taxon>Actinomycetes</taxon>
        <taxon>Mycobacteriales</taxon>
        <taxon>Mycobacteriaceae</taxon>
        <taxon>Mycobacterium</taxon>
        <taxon>Mycobacterium simiae complex</taxon>
    </lineage>
</organism>